<reference evidence="2 3" key="1">
    <citation type="submission" date="2018-05" db="EMBL/GenBank/DDBJ databases">
        <title>Kurthia sibirica genome sequence.</title>
        <authorList>
            <person name="Maclea K.S."/>
            <person name="Goen A.E."/>
        </authorList>
    </citation>
    <scope>NUCLEOTIDE SEQUENCE [LARGE SCALE GENOMIC DNA]</scope>
    <source>
        <strain evidence="2 3">ATCC 49154</strain>
    </source>
</reference>
<dbReference type="InterPro" id="IPR015947">
    <property type="entry name" value="PUA-like_sf"/>
</dbReference>
<dbReference type="InterPro" id="IPR009326">
    <property type="entry name" value="DUF984"/>
</dbReference>
<keyword evidence="3" id="KW-1185">Reference proteome</keyword>
<dbReference type="SMART" id="SM01022">
    <property type="entry name" value="ASCH"/>
    <property type="match status" value="1"/>
</dbReference>
<dbReference type="AlphaFoldDB" id="A0A2U3AKK9"/>
<comment type="caution">
    <text evidence="2">The sequence shown here is derived from an EMBL/GenBank/DDBJ whole genome shotgun (WGS) entry which is preliminary data.</text>
</comment>
<dbReference type="OrthoDB" id="9807542at2"/>
<dbReference type="Proteomes" id="UP000245938">
    <property type="component" value="Unassembled WGS sequence"/>
</dbReference>
<dbReference type="PIRSF" id="PIRSF021320">
    <property type="entry name" value="DUF984"/>
    <property type="match status" value="1"/>
</dbReference>
<sequence length="153" mass="17321">MTVSTSLFWQSYIRENNMPEIAVPEAWQFGDGTKAMGDELSALVVAGRKTATCSAYELYALEGERLPVVGQFDIVLNGDDEPVAIIETTKVEVKKMSDVTPEFSYAEGEGDLTHGYWYRVHEQFFTILLHHYNRPFSADILLICQYFKVVKIA</sequence>
<dbReference type="Pfam" id="PF04266">
    <property type="entry name" value="ASCH"/>
    <property type="match status" value="1"/>
</dbReference>
<dbReference type="InterPro" id="IPR007374">
    <property type="entry name" value="ASCH_domain"/>
</dbReference>
<dbReference type="PANTHER" id="PTHR39203">
    <property type="entry name" value="CYTOPLASMIC PROTEIN-RELATED"/>
    <property type="match status" value="1"/>
</dbReference>
<feature type="domain" description="ASCH" evidence="1">
    <location>
        <begin position="27"/>
        <end position="151"/>
    </location>
</feature>
<name>A0A2U3AKK9_9BACL</name>
<gene>
    <name evidence="2" type="ORF">DEX24_09930</name>
</gene>
<protein>
    <submittedName>
        <fullName evidence="2">RNA-binding protein</fullName>
    </submittedName>
</protein>
<evidence type="ECO:0000313" key="2">
    <source>
        <dbReference type="EMBL" id="PWI25055.1"/>
    </source>
</evidence>
<dbReference type="SUPFAM" id="SSF88697">
    <property type="entry name" value="PUA domain-like"/>
    <property type="match status" value="1"/>
</dbReference>
<dbReference type="EMBL" id="QFVR01000012">
    <property type="protein sequence ID" value="PWI25055.1"/>
    <property type="molecule type" value="Genomic_DNA"/>
</dbReference>
<dbReference type="PANTHER" id="PTHR39203:SF1">
    <property type="entry name" value="CYTOPLASMIC PROTEIN"/>
    <property type="match status" value="1"/>
</dbReference>
<dbReference type="RefSeq" id="WP_109306281.1">
    <property type="nucleotide sequence ID" value="NZ_BJUF01000023.1"/>
</dbReference>
<evidence type="ECO:0000313" key="3">
    <source>
        <dbReference type="Proteomes" id="UP000245938"/>
    </source>
</evidence>
<accession>A0A2U3AKK9</accession>
<dbReference type="CDD" id="cd06553">
    <property type="entry name" value="ASCH_Ef3133_like"/>
    <property type="match status" value="1"/>
</dbReference>
<proteinExistence type="predicted"/>
<evidence type="ECO:0000259" key="1">
    <source>
        <dbReference type="SMART" id="SM01022"/>
    </source>
</evidence>
<organism evidence="2 3">
    <name type="scientific">Kurthia sibirica</name>
    <dbReference type="NCBI Taxonomy" id="202750"/>
    <lineage>
        <taxon>Bacteria</taxon>
        <taxon>Bacillati</taxon>
        <taxon>Bacillota</taxon>
        <taxon>Bacilli</taxon>
        <taxon>Bacillales</taxon>
        <taxon>Caryophanaceae</taxon>
        <taxon>Kurthia</taxon>
    </lineage>
</organism>
<dbReference type="Gene3D" id="3.10.400.10">
    <property type="entry name" value="Sulfate adenylyltransferase"/>
    <property type="match status" value="1"/>
</dbReference>